<reference evidence="1" key="2">
    <citation type="journal article" date="2022" name="New Phytol.">
        <title>Evolutionary transition to the ectomycorrhizal habit in the genomes of a hyperdiverse lineage of mushroom-forming fungi.</title>
        <authorList>
            <person name="Looney B."/>
            <person name="Miyauchi S."/>
            <person name="Morin E."/>
            <person name="Drula E."/>
            <person name="Courty P.E."/>
            <person name="Kohler A."/>
            <person name="Kuo A."/>
            <person name="LaButti K."/>
            <person name="Pangilinan J."/>
            <person name="Lipzen A."/>
            <person name="Riley R."/>
            <person name="Andreopoulos W."/>
            <person name="He G."/>
            <person name="Johnson J."/>
            <person name="Nolan M."/>
            <person name="Tritt A."/>
            <person name="Barry K.W."/>
            <person name="Grigoriev I.V."/>
            <person name="Nagy L.G."/>
            <person name="Hibbett D."/>
            <person name="Henrissat B."/>
            <person name="Matheny P.B."/>
            <person name="Labbe J."/>
            <person name="Martin F.M."/>
        </authorList>
    </citation>
    <scope>NUCLEOTIDE SEQUENCE</scope>
    <source>
        <strain evidence="1">FP105234-sp</strain>
    </source>
</reference>
<evidence type="ECO:0000313" key="2">
    <source>
        <dbReference type="Proteomes" id="UP000814033"/>
    </source>
</evidence>
<accession>A0ACB8RBU4</accession>
<evidence type="ECO:0000313" key="1">
    <source>
        <dbReference type="EMBL" id="KAI0041010.1"/>
    </source>
</evidence>
<organism evidence="1 2">
    <name type="scientific">Auriscalpium vulgare</name>
    <dbReference type="NCBI Taxonomy" id="40419"/>
    <lineage>
        <taxon>Eukaryota</taxon>
        <taxon>Fungi</taxon>
        <taxon>Dikarya</taxon>
        <taxon>Basidiomycota</taxon>
        <taxon>Agaricomycotina</taxon>
        <taxon>Agaricomycetes</taxon>
        <taxon>Russulales</taxon>
        <taxon>Auriscalpiaceae</taxon>
        <taxon>Auriscalpium</taxon>
    </lineage>
</organism>
<gene>
    <name evidence="1" type="ORF">FA95DRAFT_1611340</name>
</gene>
<dbReference type="Proteomes" id="UP000814033">
    <property type="component" value="Unassembled WGS sequence"/>
</dbReference>
<sequence>MHSQYHHSWTKEQLRDKGFTDAAIDDILTGVPEIPEPPCIPGFATSDDNDTTGTFQLIQSINELDAEEEMRLCALEVHSLRMEKMRMDRERRNVEFRHRWAKVEELAKETRGDRAAFILSASNQWAGEWTDPTLIDVPSEERIQSLIAQRDTVLDAIGNHPLILRPETTATETLKWELLEKFERFLILRIQIWAERRRKGLAEVSSTQ</sequence>
<dbReference type="EMBL" id="MU276151">
    <property type="protein sequence ID" value="KAI0041010.1"/>
    <property type="molecule type" value="Genomic_DNA"/>
</dbReference>
<proteinExistence type="predicted"/>
<protein>
    <submittedName>
        <fullName evidence="1">Uncharacterized protein</fullName>
    </submittedName>
</protein>
<name>A0ACB8RBU4_9AGAM</name>
<comment type="caution">
    <text evidence="1">The sequence shown here is derived from an EMBL/GenBank/DDBJ whole genome shotgun (WGS) entry which is preliminary data.</text>
</comment>
<reference evidence="1" key="1">
    <citation type="submission" date="2021-02" db="EMBL/GenBank/DDBJ databases">
        <authorList>
            <consortium name="DOE Joint Genome Institute"/>
            <person name="Ahrendt S."/>
            <person name="Looney B.P."/>
            <person name="Miyauchi S."/>
            <person name="Morin E."/>
            <person name="Drula E."/>
            <person name="Courty P.E."/>
            <person name="Chicoki N."/>
            <person name="Fauchery L."/>
            <person name="Kohler A."/>
            <person name="Kuo A."/>
            <person name="Labutti K."/>
            <person name="Pangilinan J."/>
            <person name="Lipzen A."/>
            <person name="Riley R."/>
            <person name="Andreopoulos W."/>
            <person name="He G."/>
            <person name="Johnson J."/>
            <person name="Barry K.W."/>
            <person name="Grigoriev I.V."/>
            <person name="Nagy L."/>
            <person name="Hibbett D."/>
            <person name="Henrissat B."/>
            <person name="Matheny P.B."/>
            <person name="Labbe J."/>
            <person name="Martin F."/>
        </authorList>
    </citation>
    <scope>NUCLEOTIDE SEQUENCE</scope>
    <source>
        <strain evidence="1">FP105234-sp</strain>
    </source>
</reference>
<keyword evidence="2" id="KW-1185">Reference proteome</keyword>